<gene>
    <name evidence="1" type="ORF">E2C01_054197</name>
</gene>
<name>A0A5B7GRD0_PORTR</name>
<keyword evidence="2" id="KW-1185">Reference proteome</keyword>
<reference evidence="1 2" key="1">
    <citation type="submission" date="2019-05" db="EMBL/GenBank/DDBJ databases">
        <title>Another draft genome of Portunus trituberculatus and its Hox gene families provides insights of decapod evolution.</title>
        <authorList>
            <person name="Jeong J.-H."/>
            <person name="Song I."/>
            <person name="Kim S."/>
            <person name="Choi T."/>
            <person name="Kim D."/>
            <person name="Ryu S."/>
            <person name="Kim W."/>
        </authorList>
    </citation>
    <scope>NUCLEOTIDE SEQUENCE [LARGE SCALE GENOMIC DNA]</scope>
    <source>
        <tissue evidence="1">Muscle</tissue>
    </source>
</reference>
<dbReference type="Proteomes" id="UP000324222">
    <property type="component" value="Unassembled WGS sequence"/>
</dbReference>
<comment type="caution">
    <text evidence="1">The sequence shown here is derived from an EMBL/GenBank/DDBJ whole genome shotgun (WGS) entry which is preliminary data.</text>
</comment>
<evidence type="ECO:0000313" key="1">
    <source>
        <dbReference type="EMBL" id="MPC60159.1"/>
    </source>
</evidence>
<protein>
    <submittedName>
        <fullName evidence="1">Uncharacterized protein</fullName>
    </submittedName>
</protein>
<dbReference type="AlphaFoldDB" id="A0A5B7GRD0"/>
<dbReference type="EMBL" id="VSRR010017239">
    <property type="protein sequence ID" value="MPC60159.1"/>
    <property type="molecule type" value="Genomic_DNA"/>
</dbReference>
<proteinExistence type="predicted"/>
<sequence length="62" mass="6688">MVSGLKSTRGGAGGGGEEVLVPSILSTSPELEADDVTTLDTFQRPARFFLYIKIFKLICRVV</sequence>
<accession>A0A5B7GRD0</accession>
<organism evidence="1 2">
    <name type="scientific">Portunus trituberculatus</name>
    <name type="common">Swimming crab</name>
    <name type="synonym">Neptunus trituberculatus</name>
    <dbReference type="NCBI Taxonomy" id="210409"/>
    <lineage>
        <taxon>Eukaryota</taxon>
        <taxon>Metazoa</taxon>
        <taxon>Ecdysozoa</taxon>
        <taxon>Arthropoda</taxon>
        <taxon>Crustacea</taxon>
        <taxon>Multicrustacea</taxon>
        <taxon>Malacostraca</taxon>
        <taxon>Eumalacostraca</taxon>
        <taxon>Eucarida</taxon>
        <taxon>Decapoda</taxon>
        <taxon>Pleocyemata</taxon>
        <taxon>Brachyura</taxon>
        <taxon>Eubrachyura</taxon>
        <taxon>Portunoidea</taxon>
        <taxon>Portunidae</taxon>
        <taxon>Portuninae</taxon>
        <taxon>Portunus</taxon>
    </lineage>
</organism>
<evidence type="ECO:0000313" key="2">
    <source>
        <dbReference type="Proteomes" id="UP000324222"/>
    </source>
</evidence>